<dbReference type="InterPro" id="IPR001344">
    <property type="entry name" value="Chloro_AB-bd_pln"/>
</dbReference>
<dbReference type="GO" id="GO:0009507">
    <property type="term" value="C:chloroplast"/>
    <property type="evidence" value="ECO:0007669"/>
    <property type="project" value="UniProtKB-SubCell"/>
</dbReference>
<keyword evidence="5" id="KW-0602">Photosynthesis</keyword>
<accession>A0A6S8TN02</accession>
<keyword evidence="9" id="KW-0732">Signal</keyword>
<comment type="subcellular location">
    <subcellularLocation>
        <location evidence="2">Plastid</location>
        <location evidence="2">Chloroplast</location>
    </subcellularLocation>
</comment>
<sequence>MKLAILSVTISAACAFAPSTPAFTGSALRMSEPETETAPTAVVTAPAASGEAVAAVAVEEVAALGPTLNGWTPDAALPCYGLPGAIAPLGFFDPLGFSKDAELGAVKRLREAEIMHGRVAMMATLGYIIGESTPTITYGMDIHHTIANNQIPEIPGTVLFPFFLAINISEAIRASTGWVEPGLGPLFTLRETYYPGDIRFDPLGLKPKGAVEFDNMQTKELNNGRLAMIAAAGFCAQEQINGQGILENLGF</sequence>
<protein>
    <recommendedName>
        <fullName evidence="12">Plastid light harvesting protein</fullName>
    </recommendedName>
</protein>
<evidence type="ECO:0000313" key="10">
    <source>
        <dbReference type="EMBL" id="CAE0463082.1"/>
    </source>
</evidence>
<keyword evidence="4" id="KW-0150">Chloroplast</keyword>
<reference evidence="11" key="1">
    <citation type="submission" date="2021-01" db="EMBL/GenBank/DDBJ databases">
        <authorList>
            <person name="Corre E."/>
            <person name="Pelletier E."/>
            <person name="Niang G."/>
            <person name="Scheremetjew M."/>
            <person name="Finn R."/>
            <person name="Kale V."/>
            <person name="Holt S."/>
            <person name="Cochrane G."/>
            <person name="Meng A."/>
            <person name="Brown T."/>
            <person name="Cohen L."/>
        </authorList>
    </citation>
    <scope>NUCLEOTIDE SEQUENCE</scope>
    <source>
        <strain evidence="11">MM31A-1</strain>
    </source>
</reference>
<evidence type="ECO:0000256" key="8">
    <source>
        <dbReference type="PIRSR" id="PIRSR601344-1"/>
    </source>
</evidence>
<feature type="binding site" evidence="8">
    <location>
        <position position="98"/>
    </location>
    <ligand>
        <name>chlorophyll a</name>
        <dbReference type="ChEBI" id="CHEBI:58416"/>
        <label>1</label>
    </ligand>
</feature>
<dbReference type="AlphaFoldDB" id="A0A6S8TN02"/>
<dbReference type="GO" id="GO:0016168">
    <property type="term" value="F:chlorophyll binding"/>
    <property type="evidence" value="ECO:0007669"/>
    <property type="project" value="UniProtKB-KW"/>
</dbReference>
<comment type="function">
    <text evidence="1">The light-harvesting complex (LHC) functions as a light receptor, it captures and delivers excitation energy to photosystems with which it is closely associated. Energy is transferred from the carotenoid and chlorophyll C (or B) to chlorophyll A and the photosynthetic reaction centers where it is used to synthesize ATP and reducing power.</text>
</comment>
<proteinExistence type="inferred from homology"/>
<feature type="binding site" evidence="8">
    <location>
        <position position="237"/>
    </location>
    <ligand>
        <name>chlorophyll a</name>
        <dbReference type="ChEBI" id="CHEBI:58416"/>
        <label>1</label>
    </ligand>
</feature>
<dbReference type="Gene3D" id="1.10.3460.10">
    <property type="entry name" value="Chlorophyll a/b binding protein domain"/>
    <property type="match status" value="1"/>
</dbReference>
<feature type="binding site" evidence="8">
    <location>
        <position position="116"/>
    </location>
    <ligand>
        <name>chlorophyll a</name>
        <dbReference type="ChEBI" id="CHEBI:58416"/>
        <label>1</label>
    </ligand>
</feature>
<keyword evidence="6" id="KW-0934">Plastid</keyword>
<keyword evidence="8" id="KW-0157">Chromophore</keyword>
<dbReference type="GO" id="GO:0009765">
    <property type="term" value="P:photosynthesis, light harvesting"/>
    <property type="evidence" value="ECO:0007669"/>
    <property type="project" value="InterPro"/>
</dbReference>
<keyword evidence="8" id="KW-0148">Chlorophyll</keyword>
<feature type="binding site" evidence="8">
    <location>
        <position position="223"/>
    </location>
    <ligand>
        <name>chlorophyll a</name>
        <dbReference type="ChEBI" id="CHEBI:58416"/>
        <label>1</label>
    </ligand>
</feature>
<dbReference type="GO" id="GO:0030076">
    <property type="term" value="C:light-harvesting complex"/>
    <property type="evidence" value="ECO:0007669"/>
    <property type="project" value="UniProtKB-KW"/>
</dbReference>
<feature type="signal peptide" evidence="9">
    <location>
        <begin position="1"/>
        <end position="15"/>
    </location>
</feature>
<organism evidence="11">
    <name type="scientific">Chaetoceros debilis</name>
    <dbReference type="NCBI Taxonomy" id="122233"/>
    <lineage>
        <taxon>Eukaryota</taxon>
        <taxon>Sar</taxon>
        <taxon>Stramenopiles</taxon>
        <taxon>Ochrophyta</taxon>
        <taxon>Bacillariophyta</taxon>
        <taxon>Coscinodiscophyceae</taxon>
        <taxon>Chaetocerotophycidae</taxon>
        <taxon>Chaetocerotales</taxon>
        <taxon>Chaetocerotaceae</taxon>
        <taxon>Chaetoceros</taxon>
    </lineage>
</organism>
<dbReference type="EMBL" id="HBIO01010234">
    <property type="protein sequence ID" value="CAE0463084.1"/>
    <property type="molecule type" value="Transcribed_RNA"/>
</dbReference>
<evidence type="ECO:0000256" key="6">
    <source>
        <dbReference type="ARBA" id="ARBA00022640"/>
    </source>
</evidence>
<comment type="similarity">
    <text evidence="3">Belongs to the fucoxanthin chlorophyll protein family.</text>
</comment>
<keyword evidence="7" id="KW-0437">Light-harvesting polypeptide</keyword>
<dbReference type="GO" id="GO:0016020">
    <property type="term" value="C:membrane"/>
    <property type="evidence" value="ECO:0007669"/>
    <property type="project" value="InterPro"/>
</dbReference>
<feature type="chain" id="PRO_5036393545" description="Plastid light harvesting protein" evidence="9">
    <location>
        <begin position="16"/>
        <end position="251"/>
    </location>
</feature>
<evidence type="ECO:0000256" key="1">
    <source>
        <dbReference type="ARBA" id="ARBA00004022"/>
    </source>
</evidence>
<name>A0A6S8TN02_9STRA</name>
<dbReference type="InterPro" id="IPR022796">
    <property type="entry name" value="Chloroa_b-bind"/>
</dbReference>
<dbReference type="PANTHER" id="PTHR21649">
    <property type="entry name" value="CHLOROPHYLL A/B BINDING PROTEIN"/>
    <property type="match status" value="1"/>
</dbReference>
<dbReference type="Pfam" id="PF00504">
    <property type="entry name" value="Chloroa_b-bind"/>
    <property type="match status" value="1"/>
</dbReference>
<evidence type="ECO:0000256" key="9">
    <source>
        <dbReference type="SAM" id="SignalP"/>
    </source>
</evidence>
<evidence type="ECO:0000313" key="11">
    <source>
        <dbReference type="EMBL" id="CAE0463084.1"/>
    </source>
</evidence>
<feature type="binding site" evidence="8">
    <location>
        <position position="225"/>
    </location>
    <ligand>
        <name>chlorophyll a</name>
        <dbReference type="ChEBI" id="CHEBI:58416"/>
        <label>1</label>
    </ligand>
</feature>
<evidence type="ECO:0000256" key="2">
    <source>
        <dbReference type="ARBA" id="ARBA00004229"/>
    </source>
</evidence>
<feature type="binding site" description="axial binding residue" evidence="8">
    <location>
        <position position="186"/>
    </location>
    <ligand>
        <name>chlorophyll b</name>
        <dbReference type="ChEBI" id="CHEBI:61721"/>
        <label>1</label>
    </ligand>
    <ligandPart>
        <name>Mg</name>
        <dbReference type="ChEBI" id="CHEBI:25107"/>
    </ligandPart>
</feature>
<feature type="binding site" description="axial binding residue" evidence="8">
    <location>
        <position position="180"/>
    </location>
    <ligand>
        <name>chlorophyll b</name>
        <dbReference type="ChEBI" id="CHEBI:61721"/>
        <label>1</label>
    </ligand>
    <ligandPart>
        <name>Mg</name>
        <dbReference type="ChEBI" id="CHEBI:25107"/>
    </ligandPart>
</feature>
<dbReference type="EMBL" id="HBIO01010232">
    <property type="protein sequence ID" value="CAE0463082.1"/>
    <property type="molecule type" value="Transcribed_RNA"/>
</dbReference>
<feature type="binding site" description="axial binding residue" evidence="8">
    <location>
        <position position="118"/>
    </location>
    <ligand>
        <name>chlorophyll b</name>
        <dbReference type="ChEBI" id="CHEBI:61721"/>
        <label>1</label>
    </ligand>
    <ligandPart>
        <name>Mg</name>
        <dbReference type="ChEBI" id="CHEBI:25107"/>
    </ligandPart>
</feature>
<evidence type="ECO:0008006" key="12">
    <source>
        <dbReference type="Google" id="ProtNLM"/>
    </source>
</evidence>
<gene>
    <name evidence="10" type="ORF">CDEB00056_LOCUS7923</name>
    <name evidence="11" type="ORF">CDEB00056_LOCUS7925</name>
</gene>
<feature type="binding site" evidence="8">
    <location>
        <position position="219"/>
    </location>
    <ligand>
        <name>chlorophyll a</name>
        <dbReference type="ChEBI" id="CHEBI:58416"/>
        <label>1</label>
    </ligand>
</feature>
<evidence type="ECO:0000256" key="7">
    <source>
        <dbReference type="ARBA" id="ARBA00023243"/>
    </source>
</evidence>
<evidence type="ECO:0000256" key="4">
    <source>
        <dbReference type="ARBA" id="ARBA00022528"/>
    </source>
</evidence>
<evidence type="ECO:0000256" key="3">
    <source>
        <dbReference type="ARBA" id="ARBA00005933"/>
    </source>
</evidence>
<feature type="binding site" evidence="8">
    <location>
        <position position="113"/>
    </location>
    <ligand>
        <name>chlorophyll a</name>
        <dbReference type="ChEBI" id="CHEBI:58416"/>
        <label>1</label>
    </ligand>
</feature>
<dbReference type="SUPFAM" id="SSF103511">
    <property type="entry name" value="Chlorophyll a-b binding protein"/>
    <property type="match status" value="1"/>
</dbReference>
<evidence type="ECO:0000256" key="5">
    <source>
        <dbReference type="ARBA" id="ARBA00022531"/>
    </source>
</evidence>
<feature type="binding site" description="axial binding residue" evidence="8">
    <location>
        <position position="220"/>
    </location>
    <ligand>
        <name>chlorophyll a</name>
        <dbReference type="ChEBI" id="CHEBI:58416"/>
        <label>4</label>
    </ligand>
    <ligandPart>
        <name>Mg</name>
        <dbReference type="ChEBI" id="CHEBI:25107"/>
    </ligandPart>
</feature>